<comment type="caution">
    <text evidence="1">The sequence shown here is derived from an EMBL/GenBank/DDBJ whole genome shotgun (WGS) entry which is preliminary data.</text>
</comment>
<protein>
    <submittedName>
        <fullName evidence="1">Uncharacterized protein</fullName>
    </submittedName>
</protein>
<evidence type="ECO:0000313" key="2">
    <source>
        <dbReference type="Proteomes" id="UP000186955"/>
    </source>
</evidence>
<reference evidence="1 2" key="1">
    <citation type="submission" date="2016-10" db="EMBL/GenBank/DDBJ databases">
        <title>Genome sequence of the ascomycete fungus Penicillium subrubescens.</title>
        <authorList>
            <person name="De Vries R.P."/>
            <person name="Peng M."/>
            <person name="Dilokpimol A."/>
            <person name="Hilden K."/>
            <person name="Makela M.R."/>
            <person name="Grigoriev I."/>
            <person name="Riley R."/>
            <person name="Granchi Z."/>
        </authorList>
    </citation>
    <scope>NUCLEOTIDE SEQUENCE [LARGE SCALE GENOMIC DNA]</scope>
    <source>
        <strain evidence="1 2">CBS 132785</strain>
    </source>
</reference>
<dbReference type="AlphaFoldDB" id="A0A1Q5TAK1"/>
<dbReference type="Proteomes" id="UP000186955">
    <property type="component" value="Unassembled WGS sequence"/>
</dbReference>
<sequence length="130" mass="14597">MAIGAISHPIVDTWDHNASVINSMAQKHLVGCKRHANSLGMQGFEVRLFVTNQAIETILSISFWALSQDRLSFEPKPVKLVQQRAGGPRVPLSAYPDVTFDILRLDRRPTLHAFWADQGFIGIHYVISLF</sequence>
<keyword evidence="2" id="KW-1185">Reference proteome</keyword>
<accession>A0A1Q5TAK1</accession>
<organism evidence="1 2">
    <name type="scientific">Penicillium subrubescens</name>
    <dbReference type="NCBI Taxonomy" id="1316194"/>
    <lineage>
        <taxon>Eukaryota</taxon>
        <taxon>Fungi</taxon>
        <taxon>Dikarya</taxon>
        <taxon>Ascomycota</taxon>
        <taxon>Pezizomycotina</taxon>
        <taxon>Eurotiomycetes</taxon>
        <taxon>Eurotiomycetidae</taxon>
        <taxon>Eurotiales</taxon>
        <taxon>Aspergillaceae</taxon>
        <taxon>Penicillium</taxon>
    </lineage>
</organism>
<proteinExistence type="predicted"/>
<evidence type="ECO:0000313" key="1">
    <source>
        <dbReference type="EMBL" id="OKO97255.1"/>
    </source>
</evidence>
<dbReference type="EMBL" id="MNBE01000695">
    <property type="protein sequence ID" value="OKO97255.1"/>
    <property type="molecule type" value="Genomic_DNA"/>
</dbReference>
<name>A0A1Q5TAK1_9EURO</name>
<gene>
    <name evidence="1" type="ORF">PENSUB_10049</name>
</gene>